<accession>A0AA88IE04</accession>
<evidence type="ECO:0000259" key="6">
    <source>
        <dbReference type="Pfam" id="PF16077"/>
    </source>
</evidence>
<dbReference type="Pfam" id="PF16077">
    <property type="entry name" value="Spaetzle"/>
    <property type="match status" value="1"/>
</dbReference>
<feature type="region of interest" description="Disordered" evidence="4">
    <location>
        <begin position="165"/>
        <end position="266"/>
    </location>
</feature>
<feature type="compositionally biased region" description="Polar residues" evidence="4">
    <location>
        <begin position="165"/>
        <end position="176"/>
    </location>
</feature>
<dbReference type="AlphaFoldDB" id="A0AA88IE04"/>
<sequence>MIYALMLSLAVYFSFINLALASYGKGMSKLYLPAPPGERPPCAKEGETYCDEVDYYPAELIRYLLDNLEYDFDSLLTSESSESSPIFIPPARPKLPVQASTPIQAPSNEAVIIPGSNLRKFNETKLSTGQPKFSQPLPTNTIRTFSNQSLPTTIPQVAINKQPVINTNKISQQRPITNEGFRIPSGTGFRPVQTTPLQYSPRENVPQHHGQQQTAFQQYGPRQTVSQRLGQQQDVFQPQGHQQTVSQQQAQQKTTPQHQGSQQSYFQQKPETYSYTAFTPQEPWWEKYARENAVVHRTARQVNEENALCPTTFQFASPKAAVNTKGNWMFVVNVKGGNNELTQLVKTERCATNQCRGLCTVPLGFTANCQQQFVQKRLVALNANGESLYHDIFWFPHCCICQIRQAG</sequence>
<feature type="chain" id="PRO_5041637455" description="Spaetzle domain-containing protein" evidence="5">
    <location>
        <begin position="22"/>
        <end position="407"/>
    </location>
</feature>
<dbReference type="InterPro" id="IPR052444">
    <property type="entry name" value="Spz/Toll_ligand-like"/>
</dbReference>
<dbReference type="GO" id="GO:0005121">
    <property type="term" value="F:Toll binding"/>
    <property type="evidence" value="ECO:0007669"/>
    <property type="project" value="TreeGrafter"/>
</dbReference>
<dbReference type="EMBL" id="JAVRJZ010000002">
    <property type="protein sequence ID" value="KAK2725529.1"/>
    <property type="molecule type" value="Genomic_DNA"/>
</dbReference>
<evidence type="ECO:0000256" key="2">
    <source>
        <dbReference type="ARBA" id="ARBA00023157"/>
    </source>
</evidence>
<evidence type="ECO:0000313" key="8">
    <source>
        <dbReference type="Proteomes" id="UP001187531"/>
    </source>
</evidence>
<dbReference type="GO" id="GO:0005615">
    <property type="term" value="C:extracellular space"/>
    <property type="evidence" value="ECO:0007669"/>
    <property type="project" value="UniProtKB-ARBA"/>
</dbReference>
<name>A0AA88IE04_ARTSF</name>
<evidence type="ECO:0000256" key="4">
    <source>
        <dbReference type="SAM" id="MobiDB-lite"/>
    </source>
</evidence>
<organism evidence="7 8">
    <name type="scientific">Artemia franciscana</name>
    <name type="common">Brine shrimp</name>
    <name type="synonym">Artemia sanfranciscana</name>
    <dbReference type="NCBI Taxonomy" id="6661"/>
    <lineage>
        <taxon>Eukaryota</taxon>
        <taxon>Metazoa</taxon>
        <taxon>Ecdysozoa</taxon>
        <taxon>Arthropoda</taxon>
        <taxon>Crustacea</taxon>
        <taxon>Branchiopoda</taxon>
        <taxon>Anostraca</taxon>
        <taxon>Artemiidae</taxon>
        <taxon>Artemia</taxon>
    </lineage>
</organism>
<feature type="compositionally biased region" description="Low complexity" evidence="4">
    <location>
        <begin position="237"/>
        <end position="266"/>
    </location>
</feature>
<dbReference type="PANTHER" id="PTHR23199:SF16">
    <property type="entry name" value="PROTEIN SPAETZLE 5"/>
    <property type="match status" value="1"/>
</dbReference>
<dbReference type="GO" id="GO:0045087">
    <property type="term" value="P:innate immune response"/>
    <property type="evidence" value="ECO:0007669"/>
    <property type="project" value="TreeGrafter"/>
</dbReference>
<evidence type="ECO:0000256" key="1">
    <source>
        <dbReference type="ARBA" id="ARBA00022729"/>
    </source>
</evidence>
<feature type="signal peptide" evidence="5">
    <location>
        <begin position="1"/>
        <end position="21"/>
    </location>
</feature>
<protein>
    <recommendedName>
        <fullName evidence="6">Spaetzle domain-containing protein</fullName>
    </recommendedName>
</protein>
<reference evidence="7" key="1">
    <citation type="submission" date="2023-07" db="EMBL/GenBank/DDBJ databases">
        <title>Chromosome-level genome assembly of Artemia franciscana.</title>
        <authorList>
            <person name="Jo E."/>
        </authorList>
    </citation>
    <scope>NUCLEOTIDE SEQUENCE</scope>
    <source>
        <tissue evidence="7">Whole body</tissue>
    </source>
</reference>
<dbReference type="Gene3D" id="2.10.90.10">
    <property type="entry name" value="Cystine-knot cytokines"/>
    <property type="match status" value="1"/>
</dbReference>
<gene>
    <name evidence="7" type="ORF">QYM36_000132</name>
</gene>
<dbReference type="GO" id="GO:0008083">
    <property type="term" value="F:growth factor activity"/>
    <property type="evidence" value="ECO:0007669"/>
    <property type="project" value="TreeGrafter"/>
</dbReference>
<dbReference type="GO" id="GO:0021556">
    <property type="term" value="P:central nervous system formation"/>
    <property type="evidence" value="ECO:0007669"/>
    <property type="project" value="TreeGrafter"/>
</dbReference>
<keyword evidence="1 5" id="KW-0732">Signal</keyword>
<dbReference type="PANTHER" id="PTHR23199">
    <property type="entry name" value="NEUROTROPHIN 1-RELATED"/>
    <property type="match status" value="1"/>
</dbReference>
<keyword evidence="3" id="KW-0325">Glycoprotein</keyword>
<feature type="compositionally biased region" description="Low complexity" evidence="4">
    <location>
        <begin position="207"/>
        <end position="218"/>
    </location>
</feature>
<feature type="domain" description="Spaetzle" evidence="6">
    <location>
        <begin position="307"/>
        <end position="403"/>
    </location>
</feature>
<dbReference type="InterPro" id="IPR029034">
    <property type="entry name" value="Cystine-knot_cytokine"/>
</dbReference>
<evidence type="ECO:0000256" key="3">
    <source>
        <dbReference type="ARBA" id="ARBA00023180"/>
    </source>
</evidence>
<feature type="compositionally biased region" description="Polar residues" evidence="4">
    <location>
        <begin position="220"/>
        <end position="236"/>
    </location>
</feature>
<evidence type="ECO:0000313" key="7">
    <source>
        <dbReference type="EMBL" id="KAK2725529.1"/>
    </source>
</evidence>
<evidence type="ECO:0000256" key="5">
    <source>
        <dbReference type="SAM" id="SignalP"/>
    </source>
</evidence>
<comment type="caution">
    <text evidence="7">The sequence shown here is derived from an EMBL/GenBank/DDBJ whole genome shotgun (WGS) entry which is preliminary data.</text>
</comment>
<keyword evidence="8" id="KW-1185">Reference proteome</keyword>
<proteinExistence type="predicted"/>
<keyword evidence="2" id="KW-1015">Disulfide bond</keyword>
<dbReference type="Proteomes" id="UP001187531">
    <property type="component" value="Unassembled WGS sequence"/>
</dbReference>
<dbReference type="InterPro" id="IPR032104">
    <property type="entry name" value="Spaetzle"/>
</dbReference>
<dbReference type="SUPFAM" id="SSF57501">
    <property type="entry name" value="Cystine-knot cytokines"/>
    <property type="match status" value="1"/>
</dbReference>